<proteinExistence type="predicted"/>
<dbReference type="CDD" id="cd02961">
    <property type="entry name" value="PDI_a_family"/>
    <property type="match status" value="1"/>
</dbReference>
<reference evidence="4" key="1">
    <citation type="journal article" date="2018" name="Nat. Microbiol.">
        <title>Leveraging single-cell genomics to expand the fungal tree of life.</title>
        <authorList>
            <person name="Ahrendt S.R."/>
            <person name="Quandt C.A."/>
            <person name="Ciobanu D."/>
            <person name="Clum A."/>
            <person name="Salamov A."/>
            <person name="Andreopoulos B."/>
            <person name="Cheng J.F."/>
            <person name="Woyke T."/>
            <person name="Pelin A."/>
            <person name="Henrissat B."/>
            <person name="Reynolds N.K."/>
            <person name="Benny G.L."/>
            <person name="Smith M.E."/>
            <person name="James T.Y."/>
            <person name="Grigoriev I.V."/>
        </authorList>
    </citation>
    <scope>NUCLEOTIDE SEQUENCE [LARGE SCALE GENOMIC DNA]</scope>
    <source>
        <strain evidence="4">RSA 468</strain>
    </source>
</reference>
<accession>A0A4P9ZQ86</accession>
<protein>
    <recommendedName>
        <fullName evidence="5">Thioredoxin-like protein</fullName>
    </recommendedName>
</protein>
<sequence>MLLHTNYHGLLLALIVVGSITNPAAVADKAEKIDLDPRWDEFLHLENSPVLDVANFNPPVSSEQATVVVVYSHKCPYSKKFKWVWDEMLGLGGGKKEEAEEHSPNSDDSKDHRANNRVDDDGAGGGDSKAEKRSDSRRPAIRYYEVDCIQPGNEQFCAEQTDEGYPTLIAYAYGKKEEFTRGDDVPELQTNMNKKLDKMRPSGLVDRVKYIYHKITA</sequence>
<keyword evidence="4" id="KW-1185">Reference proteome</keyword>
<dbReference type="AlphaFoldDB" id="A0A4P9ZQ86"/>
<evidence type="ECO:0008006" key="5">
    <source>
        <dbReference type="Google" id="ProtNLM"/>
    </source>
</evidence>
<organism evidence="3 4">
    <name type="scientific">Dimargaris cristalligena</name>
    <dbReference type="NCBI Taxonomy" id="215637"/>
    <lineage>
        <taxon>Eukaryota</taxon>
        <taxon>Fungi</taxon>
        <taxon>Fungi incertae sedis</taxon>
        <taxon>Zoopagomycota</taxon>
        <taxon>Kickxellomycotina</taxon>
        <taxon>Dimargaritomycetes</taxon>
        <taxon>Dimargaritales</taxon>
        <taxon>Dimargaritaceae</taxon>
        <taxon>Dimargaris</taxon>
    </lineage>
</organism>
<dbReference type="SUPFAM" id="SSF52833">
    <property type="entry name" value="Thioredoxin-like"/>
    <property type="match status" value="1"/>
</dbReference>
<evidence type="ECO:0000313" key="3">
    <source>
        <dbReference type="EMBL" id="RKP35497.1"/>
    </source>
</evidence>
<dbReference type="Gene3D" id="3.40.30.10">
    <property type="entry name" value="Glutaredoxin"/>
    <property type="match status" value="1"/>
</dbReference>
<evidence type="ECO:0000256" key="2">
    <source>
        <dbReference type="SAM" id="SignalP"/>
    </source>
</evidence>
<gene>
    <name evidence="3" type="ORF">BJ085DRAFT_37794</name>
</gene>
<feature type="region of interest" description="Disordered" evidence="1">
    <location>
        <begin position="95"/>
        <end position="136"/>
    </location>
</feature>
<dbReference type="InterPro" id="IPR036249">
    <property type="entry name" value="Thioredoxin-like_sf"/>
</dbReference>
<feature type="compositionally biased region" description="Basic and acidic residues" evidence="1">
    <location>
        <begin position="95"/>
        <end position="120"/>
    </location>
</feature>
<feature type="signal peptide" evidence="2">
    <location>
        <begin position="1"/>
        <end position="27"/>
    </location>
</feature>
<evidence type="ECO:0000256" key="1">
    <source>
        <dbReference type="SAM" id="MobiDB-lite"/>
    </source>
</evidence>
<dbReference type="Proteomes" id="UP000268162">
    <property type="component" value="Unassembled WGS sequence"/>
</dbReference>
<keyword evidence="2" id="KW-0732">Signal</keyword>
<name>A0A4P9ZQ86_9FUNG</name>
<feature type="chain" id="PRO_5020337644" description="Thioredoxin-like protein" evidence="2">
    <location>
        <begin position="28"/>
        <end position="217"/>
    </location>
</feature>
<dbReference type="EMBL" id="ML002855">
    <property type="protein sequence ID" value="RKP35497.1"/>
    <property type="molecule type" value="Genomic_DNA"/>
</dbReference>
<evidence type="ECO:0000313" key="4">
    <source>
        <dbReference type="Proteomes" id="UP000268162"/>
    </source>
</evidence>